<evidence type="ECO:0000256" key="2">
    <source>
        <dbReference type="ARBA" id="ARBA00008814"/>
    </source>
</evidence>
<comment type="cofactor">
    <cofactor evidence="1">
        <name>heme b</name>
        <dbReference type="ChEBI" id="CHEBI:60344"/>
    </cofactor>
</comment>
<keyword evidence="6" id="KW-0349">Heme</keyword>
<dbReference type="FunFam" id="3.40.50.1980:FF:000031">
    <property type="entry name" value="High-affinity heme uptake system protein IsdE"/>
    <property type="match status" value="1"/>
</dbReference>
<keyword evidence="4" id="KW-0813">Transport</keyword>
<evidence type="ECO:0000313" key="17">
    <source>
        <dbReference type="Proteomes" id="UP001170310"/>
    </source>
</evidence>
<dbReference type="PROSITE" id="PS50983">
    <property type="entry name" value="FE_B12_PBP"/>
    <property type="match status" value="1"/>
</dbReference>
<keyword evidence="11" id="KW-0564">Palmitate</keyword>
<dbReference type="InterPro" id="IPR002491">
    <property type="entry name" value="ABC_transptr_periplasmic_BD"/>
</dbReference>
<dbReference type="Pfam" id="PF01497">
    <property type="entry name" value="Peripla_BP_2"/>
    <property type="match status" value="1"/>
</dbReference>
<evidence type="ECO:0000256" key="4">
    <source>
        <dbReference type="ARBA" id="ARBA00022448"/>
    </source>
</evidence>
<dbReference type="RefSeq" id="WP_017637652.1">
    <property type="nucleotide sequence ID" value="NZ_JAUOQO010000006.1"/>
</dbReference>
<keyword evidence="7" id="KW-0479">Metal-binding</keyword>
<evidence type="ECO:0000256" key="13">
    <source>
        <dbReference type="ARBA" id="ARBA00031148"/>
    </source>
</evidence>
<keyword evidence="17" id="KW-1185">Reference proteome</keyword>
<reference evidence="16" key="1">
    <citation type="submission" date="2023-07" db="EMBL/GenBank/DDBJ databases">
        <title>Genome content predicts the carbon catabolic preferences of heterotrophic bacteria.</title>
        <authorList>
            <person name="Gralka M."/>
        </authorList>
    </citation>
    <scope>NUCLEOTIDE SEQUENCE</scope>
    <source>
        <strain evidence="16">E2R20</strain>
    </source>
</reference>
<keyword evidence="10" id="KW-0472">Membrane</keyword>
<dbReference type="EMBL" id="JAUOQO010000006">
    <property type="protein sequence ID" value="MDO6574047.1"/>
    <property type="molecule type" value="Genomic_DNA"/>
</dbReference>
<keyword evidence="12" id="KW-0449">Lipoprotein</keyword>
<evidence type="ECO:0000256" key="7">
    <source>
        <dbReference type="ARBA" id="ARBA00022723"/>
    </source>
</evidence>
<comment type="similarity">
    <text evidence="2">Belongs to the bacterial solute-binding protein 8 family.</text>
</comment>
<sequence length="293" mass="33451">MKHVKTIILGIICAILLVACESSSKPKKEEKAEKYRIVPTTVALTMTLDKLDLPIVGKPTSYKTLPARYKDVPEVGQPMQPSVEAVKKLNPTHVLSVSTIKDEMKPFYKQLNMKGYYYDYDSLQGMENSITELGKQFNRTEKAKELNDHLNKVKKEIEDKAAKQRKHPKVLILMGVPGSYLVATDKSYIGDLVKIAGGENVIKVKDRQYISSNTENLLNVDPDIILRLPHGMPDEVKKMFKKEFKQNDIWKHFKAVKNNKVYDLEEIPFGITANVDADEAMKQLYDLFYNNKK</sequence>
<feature type="domain" description="Fe/B12 periplasmic-binding" evidence="15">
    <location>
        <begin position="36"/>
        <end position="292"/>
    </location>
</feature>
<evidence type="ECO:0000313" key="16">
    <source>
        <dbReference type="EMBL" id="MDO6574047.1"/>
    </source>
</evidence>
<dbReference type="GO" id="GO:0071281">
    <property type="term" value="P:cellular response to iron ion"/>
    <property type="evidence" value="ECO:0007669"/>
    <property type="project" value="TreeGrafter"/>
</dbReference>
<dbReference type="NCBIfam" id="TIGR03659">
    <property type="entry name" value="IsdE"/>
    <property type="match status" value="1"/>
</dbReference>
<evidence type="ECO:0000256" key="10">
    <source>
        <dbReference type="ARBA" id="ARBA00023136"/>
    </source>
</evidence>
<evidence type="ECO:0000256" key="12">
    <source>
        <dbReference type="ARBA" id="ARBA00023288"/>
    </source>
</evidence>
<keyword evidence="5" id="KW-1003">Cell membrane</keyword>
<dbReference type="PANTHER" id="PTHR30535">
    <property type="entry name" value="VITAMIN B12-BINDING PROTEIN"/>
    <property type="match status" value="1"/>
</dbReference>
<evidence type="ECO:0000256" key="6">
    <source>
        <dbReference type="ARBA" id="ARBA00022617"/>
    </source>
</evidence>
<proteinExistence type="inferred from homology"/>
<evidence type="ECO:0000256" key="5">
    <source>
        <dbReference type="ARBA" id="ARBA00022475"/>
    </source>
</evidence>
<evidence type="ECO:0000256" key="11">
    <source>
        <dbReference type="ARBA" id="ARBA00023139"/>
    </source>
</evidence>
<comment type="caution">
    <text evidence="16">The sequence shown here is derived from an EMBL/GenBank/DDBJ whole genome shotgun (WGS) entry which is preliminary data.</text>
</comment>
<evidence type="ECO:0000256" key="14">
    <source>
        <dbReference type="ARBA" id="ARBA00031463"/>
    </source>
</evidence>
<gene>
    <name evidence="16" type="primary">isdE</name>
    <name evidence="16" type="ORF">Q4528_07735</name>
</gene>
<organism evidence="16 17">
    <name type="scientific">Staphylococcus pasteuri_A</name>
    <dbReference type="NCBI Taxonomy" id="3062664"/>
    <lineage>
        <taxon>Bacteria</taxon>
        <taxon>Bacillati</taxon>
        <taxon>Bacillota</taxon>
        <taxon>Bacilli</taxon>
        <taxon>Bacillales</taxon>
        <taxon>Staphylococcaceae</taxon>
        <taxon>Staphylococcus</taxon>
    </lineage>
</organism>
<evidence type="ECO:0000256" key="9">
    <source>
        <dbReference type="ARBA" id="ARBA00023004"/>
    </source>
</evidence>
<dbReference type="Proteomes" id="UP001170310">
    <property type="component" value="Unassembled WGS sequence"/>
</dbReference>
<dbReference type="FunFam" id="3.40.50.1980:FF:000022">
    <property type="entry name" value="Heme ABC transporter substrate-binding protein IsdE"/>
    <property type="match status" value="1"/>
</dbReference>
<dbReference type="AlphaFoldDB" id="A0AAW7YSR0"/>
<dbReference type="GO" id="GO:0020037">
    <property type="term" value="F:heme binding"/>
    <property type="evidence" value="ECO:0007669"/>
    <property type="project" value="InterPro"/>
</dbReference>
<dbReference type="InterPro" id="IPR050902">
    <property type="entry name" value="ABC_Transporter_SBP"/>
</dbReference>
<dbReference type="Gene3D" id="3.40.50.1980">
    <property type="entry name" value="Nitrogenase molybdenum iron protein domain"/>
    <property type="match status" value="2"/>
</dbReference>
<dbReference type="PANTHER" id="PTHR30535:SF36">
    <property type="entry name" value="HIGH-AFFINITY HEME UPTAKE SYSTEM PROTEIN ISDE"/>
    <property type="match status" value="1"/>
</dbReference>
<dbReference type="PROSITE" id="PS51257">
    <property type="entry name" value="PROKAR_LIPOPROTEIN"/>
    <property type="match status" value="1"/>
</dbReference>
<evidence type="ECO:0000256" key="8">
    <source>
        <dbReference type="ARBA" id="ARBA00022729"/>
    </source>
</evidence>
<evidence type="ECO:0000259" key="15">
    <source>
        <dbReference type="PROSITE" id="PS50983"/>
    </source>
</evidence>
<name>A0AAW7YSR0_9STAP</name>
<protein>
    <recommendedName>
        <fullName evidence="3">High-affinity heme uptake system protein IsdE</fullName>
    </recommendedName>
    <alternativeName>
        <fullName evidence="14">Iron-regulated surface determinant protein E</fullName>
    </alternativeName>
    <alternativeName>
        <fullName evidence="13">Staphylococcal iron-regulated protein F</fullName>
    </alternativeName>
</protein>
<dbReference type="GO" id="GO:0046872">
    <property type="term" value="F:metal ion binding"/>
    <property type="evidence" value="ECO:0007669"/>
    <property type="project" value="UniProtKB-KW"/>
</dbReference>
<dbReference type="GO" id="GO:0016020">
    <property type="term" value="C:membrane"/>
    <property type="evidence" value="ECO:0007669"/>
    <property type="project" value="InterPro"/>
</dbReference>
<dbReference type="SUPFAM" id="SSF53807">
    <property type="entry name" value="Helical backbone' metal receptor"/>
    <property type="match status" value="1"/>
</dbReference>
<keyword evidence="9" id="KW-0408">Iron</keyword>
<evidence type="ECO:0000256" key="3">
    <source>
        <dbReference type="ARBA" id="ARBA00015862"/>
    </source>
</evidence>
<dbReference type="GO" id="GO:0015886">
    <property type="term" value="P:heme transport"/>
    <property type="evidence" value="ECO:0007669"/>
    <property type="project" value="InterPro"/>
</dbReference>
<evidence type="ECO:0000256" key="1">
    <source>
        <dbReference type="ARBA" id="ARBA00001970"/>
    </source>
</evidence>
<keyword evidence="8" id="KW-0732">Signal</keyword>
<accession>A0AAW7YSR0</accession>
<dbReference type="InterPro" id="IPR019957">
    <property type="entry name" value="ABC_transptr_haem-bd_IsdE"/>
</dbReference>